<evidence type="ECO:0000313" key="1">
    <source>
        <dbReference type="EMBL" id="BCX45346.1"/>
    </source>
</evidence>
<organism evidence="1 2">
    <name type="scientific">Stenotrophomonas pavanii</name>
    <dbReference type="NCBI Taxonomy" id="487698"/>
    <lineage>
        <taxon>Bacteria</taxon>
        <taxon>Pseudomonadati</taxon>
        <taxon>Pseudomonadota</taxon>
        <taxon>Gammaproteobacteria</taxon>
        <taxon>Lysobacterales</taxon>
        <taxon>Lysobacteraceae</taxon>
        <taxon>Stenotrophomonas</taxon>
    </lineage>
</organism>
<sequence length="29" mass="3496">MGEGVMRNRLTRRYFQQLFALYAGFVQSR</sequence>
<dbReference type="Proteomes" id="UP000825066">
    <property type="component" value="Chromosome"/>
</dbReference>
<evidence type="ECO:0000313" key="2">
    <source>
        <dbReference type="Proteomes" id="UP000825066"/>
    </source>
</evidence>
<dbReference type="EMBL" id="AP024684">
    <property type="protein sequence ID" value="BCX45346.1"/>
    <property type="molecule type" value="Genomic_DNA"/>
</dbReference>
<name>A0ABM7R4S1_9GAMM</name>
<keyword evidence="2" id="KW-1185">Reference proteome</keyword>
<proteinExistence type="predicted"/>
<reference evidence="1 2" key="1">
    <citation type="submission" date="2021-05" db="EMBL/GenBank/DDBJ databases">
        <title>Complete Genome Sequence of Stenotrophomonas pavanii strain Y.</title>
        <authorList>
            <person name="Dohra H."/>
            <person name="Mohad Din A.R.J."/>
            <person name="Suzuki K."/>
            <person name="Fatma A."/>
            <person name="Honjyo M."/>
            <person name="Nishimura T."/>
            <person name="Moriuch R."/>
            <person name="Masuda K."/>
            <person name="Minoura A."/>
            <person name="Tashiro Y."/>
            <person name="Futamata H."/>
        </authorList>
    </citation>
    <scope>NUCLEOTIDE SEQUENCE [LARGE SCALE GENOMIC DNA]</scope>
    <source>
        <strain evidence="2">Y</strain>
    </source>
</reference>
<gene>
    <name evidence="1" type="ORF">STNY_R35660</name>
</gene>
<protein>
    <submittedName>
        <fullName evidence="1">Uncharacterized protein</fullName>
    </submittedName>
</protein>
<accession>A0ABM7R4S1</accession>